<dbReference type="AlphaFoldDB" id="A0A2D2Q3Z0"/>
<dbReference type="OrthoDB" id="486823at2"/>
<evidence type="ECO:0000313" key="1">
    <source>
        <dbReference type="EMBL" id="ATS19212.1"/>
    </source>
</evidence>
<organism evidence="1 2">
    <name type="scientific">Parathermosynechococcus lividus PCC 6715</name>
    <dbReference type="NCBI Taxonomy" id="1917166"/>
    <lineage>
        <taxon>Bacteria</taxon>
        <taxon>Bacillati</taxon>
        <taxon>Cyanobacteriota</taxon>
        <taxon>Cyanophyceae</taxon>
        <taxon>Acaryochloridales</taxon>
        <taxon>Thermosynechococcaceae</taxon>
        <taxon>Parathermosynechococcus</taxon>
    </lineage>
</organism>
<gene>
    <name evidence="1" type="ORF">BRW62_11230</name>
</gene>
<dbReference type="InterPro" id="IPR005358">
    <property type="entry name" value="Puta_zinc/iron-chelating_dom"/>
</dbReference>
<keyword evidence="2" id="KW-1185">Reference proteome</keyword>
<name>A0A2D2Q3Z0_PARLV</name>
<accession>A0A2D2Q3Z0</accession>
<dbReference type="PANTHER" id="PTHR36791">
    <property type="entry name" value="OS03G0363400 PROTEIN"/>
    <property type="match status" value="1"/>
</dbReference>
<dbReference type="Proteomes" id="UP000231057">
    <property type="component" value="Chromosome"/>
</dbReference>
<sequence length="121" mass="13938">MATWQCMQGCGACCYLDLSDRPEVATILDEAEFALYQSLIGEDGWCIHFEPITRRCQIYAERPRFCRVTPEVFADLYGITAEELDEFAIACCREHISDRYGERSLELLRYEYALTQSLADS</sequence>
<dbReference type="PANTHER" id="PTHR36791:SF2">
    <property type="entry name" value="OS03G0363400 PROTEIN"/>
    <property type="match status" value="1"/>
</dbReference>
<dbReference type="RefSeq" id="WP_099799552.1">
    <property type="nucleotide sequence ID" value="NZ_CP018092.1"/>
</dbReference>
<reference evidence="1 2" key="1">
    <citation type="submission" date="2016-11" db="EMBL/GenBank/DDBJ databases">
        <title>Complete genome sequence of thermophilic cyanobacteria strain Synechococcus sp. PCC6715.</title>
        <authorList>
            <person name="Tang J."/>
            <person name="Daroch M."/>
            <person name="Liang Y."/>
            <person name="Jiang D."/>
            <person name="Shah M."/>
        </authorList>
    </citation>
    <scope>NUCLEOTIDE SEQUENCE [LARGE SCALE GENOMIC DNA]</scope>
    <source>
        <strain evidence="1 2">PCC 6715</strain>
    </source>
</reference>
<reference evidence="2" key="2">
    <citation type="journal article" date="2022" name="Front. Microbiol.">
        <title>Comparative Genomic Analysis Revealed Distinct Molecular Components and Organization of CO2-Concentrating Mechanism in Thermophilic Cyanobacteria.</title>
        <authorList>
            <person name="Tang J."/>
            <person name="Zhou H."/>
            <person name="Yao D."/>
            <person name="Riaz S."/>
            <person name="You D."/>
            <person name="Klepacz-Smolka A."/>
            <person name="Daroch M."/>
        </authorList>
    </citation>
    <scope>NUCLEOTIDE SEQUENCE [LARGE SCALE GENOMIC DNA]</scope>
    <source>
        <strain evidence="2">PCC 6715</strain>
    </source>
</reference>
<dbReference type="EMBL" id="CP018092">
    <property type="protein sequence ID" value="ATS19212.1"/>
    <property type="molecule type" value="Genomic_DNA"/>
</dbReference>
<dbReference type="Pfam" id="PF03692">
    <property type="entry name" value="CxxCxxCC"/>
    <property type="match status" value="1"/>
</dbReference>
<evidence type="ECO:0000313" key="2">
    <source>
        <dbReference type="Proteomes" id="UP000231057"/>
    </source>
</evidence>
<dbReference type="KEGG" id="slw:BRW62_11230"/>
<protein>
    <submittedName>
        <fullName evidence="1">Zinc/iron-chelating domain-containing protein</fullName>
    </submittedName>
</protein>
<proteinExistence type="predicted"/>